<keyword evidence="1" id="KW-0067">ATP-binding</keyword>
<accession>A0AAD5T766</accession>
<organism evidence="3 4">
    <name type="scientific">Physocladia obscura</name>
    <dbReference type="NCBI Taxonomy" id="109957"/>
    <lineage>
        <taxon>Eukaryota</taxon>
        <taxon>Fungi</taxon>
        <taxon>Fungi incertae sedis</taxon>
        <taxon>Chytridiomycota</taxon>
        <taxon>Chytridiomycota incertae sedis</taxon>
        <taxon>Chytridiomycetes</taxon>
        <taxon>Chytridiales</taxon>
        <taxon>Chytriomycetaceae</taxon>
        <taxon>Physocladia</taxon>
    </lineage>
</organism>
<dbReference type="Proteomes" id="UP001211907">
    <property type="component" value="Unassembled WGS sequence"/>
</dbReference>
<evidence type="ECO:0000313" key="4">
    <source>
        <dbReference type="Proteomes" id="UP001211907"/>
    </source>
</evidence>
<dbReference type="InterPro" id="IPR027417">
    <property type="entry name" value="P-loop_NTPase"/>
</dbReference>
<dbReference type="AlphaFoldDB" id="A0AAD5T766"/>
<keyword evidence="1" id="KW-0547">Nucleotide-binding</keyword>
<dbReference type="EC" id="5.6.2.3" evidence="1"/>
<evidence type="ECO:0000259" key="2">
    <source>
        <dbReference type="Pfam" id="PF05970"/>
    </source>
</evidence>
<feature type="domain" description="DNA helicase Pif1-like DEAD-box helicase" evidence="2">
    <location>
        <begin position="86"/>
        <end position="172"/>
    </location>
</feature>
<dbReference type="SUPFAM" id="SSF52540">
    <property type="entry name" value="P-loop containing nucleoside triphosphate hydrolases"/>
    <property type="match status" value="1"/>
</dbReference>
<keyword evidence="1" id="KW-0233">DNA recombination</keyword>
<sequence>MFLETQEIPATIIEEKSLEEFKFLTKKIIDLDDIQDDTESETSCDDDGSCHDIEMQMADSNPETIKSTPQEKEFQFINIPYPEGANNDQKLAFTAIMTALQNHSPLSLANVTLLGGPGTGKTWLMRQIDNTLKTYKNIKTQRMAPLGAAATQMQDGHTMHCLMKLWFTSSEAELSLKNLKVS</sequence>
<dbReference type="GO" id="GO:0000723">
    <property type="term" value="P:telomere maintenance"/>
    <property type="evidence" value="ECO:0007669"/>
    <property type="project" value="InterPro"/>
</dbReference>
<reference evidence="3" key="1">
    <citation type="submission" date="2020-05" db="EMBL/GenBank/DDBJ databases">
        <title>Phylogenomic resolution of chytrid fungi.</title>
        <authorList>
            <person name="Stajich J.E."/>
            <person name="Amses K."/>
            <person name="Simmons R."/>
            <person name="Seto K."/>
            <person name="Myers J."/>
            <person name="Bonds A."/>
            <person name="Quandt C.A."/>
            <person name="Barry K."/>
            <person name="Liu P."/>
            <person name="Grigoriev I."/>
            <person name="Longcore J.E."/>
            <person name="James T.Y."/>
        </authorList>
    </citation>
    <scope>NUCLEOTIDE SEQUENCE</scope>
    <source>
        <strain evidence="3">JEL0513</strain>
    </source>
</reference>
<keyword evidence="1" id="KW-0347">Helicase</keyword>
<dbReference type="GO" id="GO:0006310">
    <property type="term" value="P:DNA recombination"/>
    <property type="evidence" value="ECO:0007669"/>
    <property type="project" value="UniProtKB-KW"/>
</dbReference>
<dbReference type="InterPro" id="IPR010285">
    <property type="entry name" value="DNA_helicase_pif1-like_DEAD"/>
</dbReference>
<name>A0AAD5T766_9FUNG</name>
<dbReference type="GO" id="GO:0005524">
    <property type="term" value="F:ATP binding"/>
    <property type="evidence" value="ECO:0007669"/>
    <property type="project" value="UniProtKB-KW"/>
</dbReference>
<keyword evidence="1" id="KW-0234">DNA repair</keyword>
<protein>
    <recommendedName>
        <fullName evidence="1">ATP-dependent DNA helicase</fullName>
        <ecNumber evidence="1">5.6.2.3</ecNumber>
    </recommendedName>
</protein>
<keyword evidence="4" id="KW-1185">Reference proteome</keyword>
<dbReference type="EMBL" id="JADGJH010000163">
    <property type="protein sequence ID" value="KAJ3135415.1"/>
    <property type="molecule type" value="Genomic_DNA"/>
</dbReference>
<dbReference type="Gene3D" id="3.40.50.300">
    <property type="entry name" value="P-loop containing nucleotide triphosphate hydrolases"/>
    <property type="match status" value="1"/>
</dbReference>
<dbReference type="GO" id="GO:0043139">
    <property type="term" value="F:5'-3' DNA helicase activity"/>
    <property type="evidence" value="ECO:0007669"/>
    <property type="project" value="UniProtKB-EC"/>
</dbReference>
<comment type="caution">
    <text evidence="3">The sequence shown here is derived from an EMBL/GenBank/DDBJ whole genome shotgun (WGS) entry which is preliminary data.</text>
</comment>
<dbReference type="Pfam" id="PF05970">
    <property type="entry name" value="PIF1"/>
    <property type="match status" value="1"/>
</dbReference>
<gene>
    <name evidence="3" type="ORF">HK100_002686</name>
</gene>
<keyword evidence="1" id="KW-0378">Hydrolase</keyword>
<evidence type="ECO:0000313" key="3">
    <source>
        <dbReference type="EMBL" id="KAJ3135415.1"/>
    </source>
</evidence>
<comment type="cofactor">
    <cofactor evidence="1">
        <name>Mg(2+)</name>
        <dbReference type="ChEBI" id="CHEBI:18420"/>
    </cofactor>
</comment>
<dbReference type="GO" id="GO:0016787">
    <property type="term" value="F:hydrolase activity"/>
    <property type="evidence" value="ECO:0007669"/>
    <property type="project" value="UniProtKB-KW"/>
</dbReference>
<comment type="similarity">
    <text evidence="1">Belongs to the helicase family.</text>
</comment>
<evidence type="ECO:0000256" key="1">
    <source>
        <dbReference type="RuleBase" id="RU363044"/>
    </source>
</evidence>
<comment type="catalytic activity">
    <reaction evidence="1">
        <text>ATP + H2O = ADP + phosphate + H(+)</text>
        <dbReference type="Rhea" id="RHEA:13065"/>
        <dbReference type="ChEBI" id="CHEBI:15377"/>
        <dbReference type="ChEBI" id="CHEBI:15378"/>
        <dbReference type="ChEBI" id="CHEBI:30616"/>
        <dbReference type="ChEBI" id="CHEBI:43474"/>
        <dbReference type="ChEBI" id="CHEBI:456216"/>
        <dbReference type="EC" id="5.6.2.3"/>
    </reaction>
</comment>
<keyword evidence="1" id="KW-0227">DNA damage</keyword>
<dbReference type="GO" id="GO:0006281">
    <property type="term" value="P:DNA repair"/>
    <property type="evidence" value="ECO:0007669"/>
    <property type="project" value="UniProtKB-KW"/>
</dbReference>
<proteinExistence type="inferred from homology"/>